<organism evidence="11 12">
    <name type="scientific">Polarella glacialis</name>
    <name type="common">Dinoflagellate</name>
    <dbReference type="NCBI Taxonomy" id="89957"/>
    <lineage>
        <taxon>Eukaryota</taxon>
        <taxon>Sar</taxon>
        <taxon>Alveolata</taxon>
        <taxon>Dinophyceae</taxon>
        <taxon>Suessiales</taxon>
        <taxon>Suessiaceae</taxon>
        <taxon>Polarella</taxon>
    </lineage>
</organism>
<evidence type="ECO:0000256" key="3">
    <source>
        <dbReference type="ARBA" id="ARBA00022801"/>
    </source>
</evidence>
<dbReference type="GO" id="GO:0003676">
    <property type="term" value="F:nucleic acid binding"/>
    <property type="evidence" value="ECO:0007669"/>
    <property type="project" value="InterPro"/>
</dbReference>
<dbReference type="Pfam" id="PF00271">
    <property type="entry name" value="Helicase_C"/>
    <property type="match status" value="1"/>
</dbReference>
<dbReference type="PROSITE" id="PS51192">
    <property type="entry name" value="HELICASE_ATP_BIND_1"/>
    <property type="match status" value="1"/>
</dbReference>
<dbReference type="GO" id="GO:0005524">
    <property type="term" value="F:ATP binding"/>
    <property type="evidence" value="ECO:0007669"/>
    <property type="project" value="UniProtKB-KW"/>
</dbReference>
<evidence type="ECO:0000259" key="10">
    <source>
        <dbReference type="PROSITE" id="PS51194"/>
    </source>
</evidence>
<dbReference type="Gene3D" id="3.40.50.300">
    <property type="entry name" value="P-loop containing nucleotide triphosphate hydrolases"/>
    <property type="match status" value="2"/>
</dbReference>
<keyword evidence="3" id="KW-0378">Hydrolase</keyword>
<dbReference type="PANTHER" id="PTHR13710">
    <property type="entry name" value="DNA HELICASE RECQ FAMILY MEMBER"/>
    <property type="match status" value="1"/>
</dbReference>
<dbReference type="InterPro" id="IPR011545">
    <property type="entry name" value="DEAD/DEAH_box_helicase_dom"/>
</dbReference>
<dbReference type="InterPro" id="IPR001650">
    <property type="entry name" value="Helicase_C-like"/>
</dbReference>
<dbReference type="SMART" id="SM00487">
    <property type="entry name" value="DEXDc"/>
    <property type="match status" value="1"/>
</dbReference>
<dbReference type="SMART" id="SM00490">
    <property type="entry name" value="HELICc"/>
    <property type="match status" value="1"/>
</dbReference>
<feature type="non-terminal residue" evidence="11">
    <location>
        <position position="1355"/>
    </location>
</feature>
<dbReference type="InterPro" id="IPR004589">
    <property type="entry name" value="DNA_helicase_ATP-dep_RecQ"/>
</dbReference>
<feature type="region of interest" description="Disordered" evidence="8">
    <location>
        <begin position="165"/>
        <end position="186"/>
    </location>
</feature>
<evidence type="ECO:0000313" key="11">
    <source>
        <dbReference type="EMBL" id="CAE8648922.1"/>
    </source>
</evidence>
<dbReference type="GO" id="GO:0009378">
    <property type="term" value="F:four-way junction helicase activity"/>
    <property type="evidence" value="ECO:0007669"/>
    <property type="project" value="TreeGrafter"/>
</dbReference>
<dbReference type="InterPro" id="IPR027417">
    <property type="entry name" value="P-loop_NTPase"/>
</dbReference>
<dbReference type="InterPro" id="IPR014001">
    <property type="entry name" value="Helicase_ATP-bd"/>
</dbReference>
<evidence type="ECO:0000256" key="7">
    <source>
        <dbReference type="ARBA" id="ARBA00034808"/>
    </source>
</evidence>
<reference evidence="11" key="1">
    <citation type="submission" date="2021-02" db="EMBL/GenBank/DDBJ databases">
        <authorList>
            <person name="Dougan E. K."/>
            <person name="Rhodes N."/>
            <person name="Thang M."/>
            <person name="Chan C."/>
        </authorList>
    </citation>
    <scope>NUCLEOTIDE SEQUENCE</scope>
</reference>
<evidence type="ECO:0000256" key="2">
    <source>
        <dbReference type="ARBA" id="ARBA00022741"/>
    </source>
</evidence>
<dbReference type="GO" id="GO:0016787">
    <property type="term" value="F:hydrolase activity"/>
    <property type="evidence" value="ECO:0007669"/>
    <property type="project" value="UniProtKB-KW"/>
</dbReference>
<evidence type="ECO:0000256" key="4">
    <source>
        <dbReference type="ARBA" id="ARBA00022806"/>
    </source>
</evidence>
<dbReference type="SUPFAM" id="SSF52540">
    <property type="entry name" value="P-loop containing nucleoside triphosphate hydrolases"/>
    <property type="match status" value="1"/>
</dbReference>
<feature type="compositionally biased region" description="Low complexity" evidence="8">
    <location>
        <begin position="171"/>
        <end position="184"/>
    </location>
</feature>
<dbReference type="GO" id="GO:0043138">
    <property type="term" value="F:3'-5' DNA helicase activity"/>
    <property type="evidence" value="ECO:0007669"/>
    <property type="project" value="UniProtKB-EC"/>
</dbReference>
<feature type="domain" description="Helicase C-terminal" evidence="10">
    <location>
        <begin position="411"/>
        <end position="563"/>
    </location>
</feature>
<dbReference type="GO" id="GO:0005694">
    <property type="term" value="C:chromosome"/>
    <property type="evidence" value="ECO:0007669"/>
    <property type="project" value="TreeGrafter"/>
</dbReference>
<proteinExistence type="inferred from homology"/>
<evidence type="ECO:0000256" key="8">
    <source>
        <dbReference type="SAM" id="MobiDB-lite"/>
    </source>
</evidence>
<dbReference type="EMBL" id="CAJNNW010007110">
    <property type="protein sequence ID" value="CAE8648922.1"/>
    <property type="molecule type" value="Genomic_DNA"/>
</dbReference>
<keyword evidence="4" id="KW-0347">Helicase</keyword>
<comment type="similarity">
    <text evidence="1">Belongs to the helicase family. RecQ subfamily.</text>
</comment>
<feature type="domain" description="Helicase ATP-binding" evidence="9">
    <location>
        <begin position="211"/>
        <end position="387"/>
    </location>
</feature>
<name>A0A813IF18_POLGL</name>
<dbReference type="GO" id="GO:0005737">
    <property type="term" value="C:cytoplasm"/>
    <property type="evidence" value="ECO:0007669"/>
    <property type="project" value="TreeGrafter"/>
</dbReference>
<keyword evidence="5" id="KW-0067">ATP-binding</keyword>
<dbReference type="Pfam" id="PF00270">
    <property type="entry name" value="DEAD"/>
    <property type="match status" value="1"/>
</dbReference>
<evidence type="ECO:0000256" key="6">
    <source>
        <dbReference type="ARBA" id="ARBA00034617"/>
    </source>
</evidence>
<sequence>AELAERAEIGRLLETLTPQQVLHVLGEMQRLTLRAPEVARALVHENAQLALALQHAEFLAGLLEVGGDDGVHLPIVIVALCELPSPSSHRLMTFRIQIQALDAAMCMKQPPCWRRCCPLVRSQRAQREIVRNSWFTFAMDICSLEHMLRSALRLQMACQSSASGVEPAVDASGSGSNSEAGGHQQMEEGEEQLLRGFFDHQSWRSGQQEVVKAVLQKQDVLLNWSTGAGKSLCYQLPAVLAWQRHKGVTVVVEPLISLMRDQVLNFNALSSASDAPRATFLGSGQSDASMDQRALEGEFCLVYLTPEKLTEGLLLLGLEQLSRSGRLELVVMDACISLWGHDFRPSFRNMWWVREQYPQVPFMALSASMTEDMRRDISDQLRLRDPFVSTLPYFRRNLDIACTHKEGFRKDMARIAEAIKPGELTIVYVPQPSTAVKVAAKLESLLEDRGIQVGVYTGATEKGERERVQSAFDRDELQVLVATVAFGMGIDKADVRNIIHYGLPKCMEDYHQQIGRAGRDGLPSRCVTLFGNSDWKLWFSRYFTQEYKHWDKEDLKRHLESTEHLYQLVAGHGCRQQAILAYFGRTAELEVLKSSRICRCDVCLGRRGLWLGTSPSAERRDFFREARLVLEAVRVAQDCISGDGVSKEAVLRLVNGRSDSGFESAMVAFPKAAVMNFRLFRDELPSERRTQPYVSEIFDMLYGDGYLTRRLSSTEDLRSFVWRLTDVGESTLAWGKPIPLLPTSQLRKLDMGPQERKGLEQMQRMYSKDRRTALNLMPYYLRELRNPTAVEDPNDERDMWDRLASMSDSMQALAAKAGETVKAEGSIKGEGGGGMGMHSDPSTAEACTANLHESLLAVTPSSKGPAAIRSDLDGPPYTSHSDLLFEVLGLRLQRTLQMQDVIFEYPMNYSNATVCVITLPALQGIQFSTCQGYKKRSSAKKHSIEIALRHLITMPSPSFTNGTATPKAEMNSCSMSPTDLKSSSCQFWVPLLQWCIALHVHHPPRREGLSFSYFQDPNKECRCVVTVRALEGVQFSTATSYLHRSSAKLSATRHACNVLLRALSPARLKIIDQQMSRLLACLAKHMQSTPVEEDVEFSYPVDANKAYRCVITVPALAGIQFSNSTAQRLKSVAKLMAIRHACGLLTAAPSVEALTIICNELGSAKRAGAGGKQVARLLACLAKHMHGVPRVDDIKFCFSLDGNNAHQCVISVPALGSVQFSHPTLSRYKGHAKQSAIYHACKSLMAASSLKAFNGTPAKAVKKSKTLLSRLLECLSKHMQRAPTEEDVEFSYVVDSSNAYQCVISVPALGGMQFSHQKLQRIKSYAKQYAIRQACRVLKKMQPFESRIHRSTPAA</sequence>
<dbReference type="Proteomes" id="UP000626109">
    <property type="component" value="Unassembled WGS sequence"/>
</dbReference>
<evidence type="ECO:0000313" key="12">
    <source>
        <dbReference type="Proteomes" id="UP000626109"/>
    </source>
</evidence>
<dbReference type="CDD" id="cd17920">
    <property type="entry name" value="DEXHc_RecQ"/>
    <property type="match status" value="1"/>
</dbReference>
<dbReference type="PROSITE" id="PS51194">
    <property type="entry name" value="HELICASE_CTER"/>
    <property type="match status" value="1"/>
</dbReference>
<evidence type="ECO:0000256" key="1">
    <source>
        <dbReference type="ARBA" id="ARBA00005446"/>
    </source>
</evidence>
<evidence type="ECO:0000256" key="5">
    <source>
        <dbReference type="ARBA" id="ARBA00022840"/>
    </source>
</evidence>
<evidence type="ECO:0000259" key="9">
    <source>
        <dbReference type="PROSITE" id="PS51192"/>
    </source>
</evidence>
<protein>
    <recommendedName>
        <fullName evidence="7">DNA 3'-5' helicase</fullName>
        <ecNumber evidence="7">5.6.2.4</ecNumber>
    </recommendedName>
</protein>
<keyword evidence="2" id="KW-0547">Nucleotide-binding</keyword>
<dbReference type="GO" id="GO:0005634">
    <property type="term" value="C:nucleus"/>
    <property type="evidence" value="ECO:0007669"/>
    <property type="project" value="TreeGrafter"/>
</dbReference>
<dbReference type="PANTHER" id="PTHR13710:SF120">
    <property type="entry name" value="BIFUNCTIONAL 3'-5' EXONUCLEASE_ATP-DEPENDENT HELICASE WRN"/>
    <property type="match status" value="1"/>
</dbReference>
<gene>
    <name evidence="11" type="ORF">PGLA2088_LOCUS6993</name>
</gene>
<dbReference type="GO" id="GO:0000724">
    <property type="term" value="P:double-strand break repair via homologous recombination"/>
    <property type="evidence" value="ECO:0007669"/>
    <property type="project" value="TreeGrafter"/>
</dbReference>
<comment type="catalytic activity">
    <reaction evidence="6">
        <text>Couples ATP hydrolysis with the unwinding of duplex DNA by translocating in the 3'-5' direction.</text>
        <dbReference type="EC" id="5.6.2.4"/>
    </reaction>
</comment>
<comment type="caution">
    <text evidence="11">The sequence shown here is derived from an EMBL/GenBank/DDBJ whole genome shotgun (WGS) entry which is preliminary data.</text>
</comment>
<dbReference type="EC" id="5.6.2.4" evidence="7"/>
<accession>A0A813IF18</accession>
<dbReference type="NCBIfam" id="TIGR00614">
    <property type="entry name" value="recQ_fam"/>
    <property type="match status" value="1"/>
</dbReference>